<dbReference type="GeneTree" id="ENSGT00940000163503"/>
<dbReference type="InterPro" id="IPR001507">
    <property type="entry name" value="ZP_dom"/>
</dbReference>
<dbReference type="Proteomes" id="UP000265140">
    <property type="component" value="Chromosome 7"/>
</dbReference>
<evidence type="ECO:0000313" key="4">
    <source>
        <dbReference type="Ensembl" id="ENSELUP00000007330.2"/>
    </source>
</evidence>
<reference evidence="5" key="1">
    <citation type="journal article" date="2014" name="PLoS ONE">
        <title>The genome and linkage map of the northern pike (Esox lucius): conserved synteny revealed between the salmonid sister group and the Neoteleostei.</title>
        <authorList>
            <person name="Rondeau E.B."/>
            <person name="Minkley D.R."/>
            <person name="Leong J.S."/>
            <person name="Messmer A.M."/>
            <person name="Jantzen J.R."/>
            <person name="von Schalburg K.R."/>
            <person name="Lemon C."/>
            <person name="Bird N.H."/>
            <person name="Koop B.F."/>
        </authorList>
    </citation>
    <scope>NUCLEOTIDE SEQUENCE</scope>
</reference>
<dbReference type="PANTHER" id="PTHR47130">
    <property type="entry name" value="SI:DKEY-19B23.11-RELATED"/>
    <property type="match status" value="1"/>
</dbReference>
<dbReference type="PANTHER" id="PTHR47130:SF1">
    <property type="entry name" value="ZP DOMAIN-CONTAINING PROTEIN"/>
    <property type="match status" value="1"/>
</dbReference>
<feature type="signal peptide" evidence="2">
    <location>
        <begin position="1"/>
        <end position="20"/>
    </location>
</feature>
<dbReference type="Gene3D" id="2.60.40.3210">
    <property type="entry name" value="Zona pellucida, ZP-N domain"/>
    <property type="match status" value="1"/>
</dbReference>
<dbReference type="Pfam" id="PF26562">
    <property type="entry name" value="Ig-like"/>
    <property type="match status" value="1"/>
</dbReference>
<dbReference type="GeneID" id="105010789"/>
<reference evidence="4" key="3">
    <citation type="submission" date="2025-08" db="UniProtKB">
        <authorList>
            <consortium name="Ensembl"/>
        </authorList>
    </citation>
    <scope>IDENTIFICATION</scope>
</reference>
<keyword evidence="5" id="KW-1185">Reference proteome</keyword>
<name>A0A3P8XS90_ESOLU</name>
<dbReference type="Ensembl" id="ENSELUT00000007443.3">
    <property type="protein sequence ID" value="ENSELUP00000007330.2"/>
    <property type="gene ID" value="ENSELUG00000000297.3"/>
</dbReference>
<feature type="domain" description="ZP" evidence="3">
    <location>
        <begin position="609"/>
        <end position="757"/>
    </location>
</feature>
<dbReference type="STRING" id="8010.ENSELUP00000007330"/>
<evidence type="ECO:0000256" key="2">
    <source>
        <dbReference type="SAM" id="SignalP"/>
    </source>
</evidence>
<reference evidence="4" key="2">
    <citation type="submission" date="2020-02" db="EMBL/GenBank/DDBJ databases">
        <title>Esox lucius (northern pike) genome, fEsoLuc1, primary haplotype.</title>
        <authorList>
            <person name="Myers G."/>
            <person name="Karagic N."/>
            <person name="Meyer A."/>
            <person name="Pippel M."/>
            <person name="Reichard M."/>
            <person name="Winkler S."/>
            <person name="Tracey A."/>
            <person name="Sims Y."/>
            <person name="Howe K."/>
            <person name="Rhie A."/>
            <person name="Formenti G."/>
            <person name="Durbin R."/>
            <person name="Fedrigo O."/>
            <person name="Jarvis E.D."/>
        </authorList>
    </citation>
    <scope>NUCLEOTIDE SEQUENCE [LARGE SCALE GENOMIC DNA]</scope>
</reference>
<organism evidence="4 5">
    <name type="scientific">Esox lucius</name>
    <name type="common">Northern pike</name>
    <dbReference type="NCBI Taxonomy" id="8010"/>
    <lineage>
        <taxon>Eukaryota</taxon>
        <taxon>Metazoa</taxon>
        <taxon>Chordata</taxon>
        <taxon>Craniata</taxon>
        <taxon>Vertebrata</taxon>
        <taxon>Euteleostomi</taxon>
        <taxon>Actinopterygii</taxon>
        <taxon>Neopterygii</taxon>
        <taxon>Teleostei</taxon>
        <taxon>Protacanthopterygii</taxon>
        <taxon>Esociformes</taxon>
        <taxon>Esocidae</taxon>
        <taxon>Esox</taxon>
    </lineage>
</organism>
<dbReference type="OrthoDB" id="8945590at2759"/>
<accession>A0A3P8XS90</accession>
<evidence type="ECO:0000259" key="3">
    <source>
        <dbReference type="PROSITE" id="PS51034"/>
    </source>
</evidence>
<feature type="chain" id="PRO_5044203339" description="ZP domain-containing protein" evidence="2">
    <location>
        <begin position="21"/>
        <end position="757"/>
    </location>
</feature>
<dbReference type="InterPro" id="IPR055356">
    <property type="entry name" value="ZP-N"/>
</dbReference>
<dbReference type="Pfam" id="PF23344">
    <property type="entry name" value="ZP-N"/>
    <property type="match status" value="1"/>
</dbReference>
<keyword evidence="2" id="KW-0732">Signal</keyword>
<evidence type="ECO:0000313" key="5">
    <source>
        <dbReference type="Proteomes" id="UP000265140"/>
    </source>
</evidence>
<proteinExistence type="predicted"/>
<feature type="region of interest" description="Disordered" evidence="1">
    <location>
        <begin position="734"/>
        <end position="757"/>
    </location>
</feature>
<sequence>MADRKVICVLLLCLLPNCATDTMPIGMFRTECQDRHFWLSVKSIFLGQSFRFDVQDVSGVHTLSGQAAAECGYNMGLDSWGNLVLRASYLACYVANEKDSAFQLLVLLVNRDIVGEETSYPLQLTCPLHHPWKPREIVCEENYMEVSAMKQVPPANQMGMEWMPTPPVMSEEGFREWRVVFHVPSNQQGDVATPSMREQTLPVEIAHLLGYRIGTTDNRVLLRCSYGSRLSYKLQEKDIEVEAVSATILFKHHWTLLRADVSLACTINKASMDGNNILLRFPKVLAPLILPPLRNERLRLGVEGVVLSDCMIRQRGYDIQEQDGAVEIRIPFGAEGGSIKSQVVEGQYSQSFFLDLFYIRLWQDSQWALTEYRSFRPLSILYLPKTPILINETNVSEGLFSVILGSFPRDVFLSNITVASKSMAWGEAEQMGVHLAQVPFPNGSHAYLLQTHFSHPLVSQKYLGQGYRRYTLALTFTLSVSPQSDLYHYPATLEADVQDVVLPRVKGSCSGKGVRLQLHYGTMDSQWEVYLGGHRLDWELVELGGYALETRSDYFSMVVPLYGLGMAYEGLSLQGLVVTVSMTFEDRETSRKELSFTQRCVFAVKELLVCLPDNTVLVMVDSSSVSPPVEPELTSLLDPTCVPIETEGTRSLYSFSLDTCGTVATLEEDHIVYTNKVQFWPNAPFGMKTLNSPNPQFSIPVGCIHPVNGTRTLTIYQPRALQAWPYIRAFHSHHQHPGTQANPFIQGQKRNGLPAGG</sequence>
<dbReference type="PROSITE" id="PS51034">
    <property type="entry name" value="ZP_2"/>
    <property type="match status" value="1"/>
</dbReference>
<dbReference type="Bgee" id="ENSELUG00000000297">
    <property type="expression patterns" value="Expressed in ovary and 6 other cell types or tissues"/>
</dbReference>
<dbReference type="InterPro" id="IPR058876">
    <property type="entry name" value="Ig-like_ZP"/>
</dbReference>
<dbReference type="RefSeq" id="XP_010868693.2">
    <property type="nucleotide sequence ID" value="XM_010870391.5"/>
</dbReference>
<evidence type="ECO:0000256" key="1">
    <source>
        <dbReference type="SAM" id="MobiDB-lite"/>
    </source>
</evidence>
<dbReference type="AlphaFoldDB" id="A0A3P8XS90"/>
<protein>
    <recommendedName>
        <fullName evidence="3">ZP domain-containing protein</fullName>
    </recommendedName>
</protein>
<feature type="compositionally biased region" description="Polar residues" evidence="1">
    <location>
        <begin position="737"/>
        <end position="749"/>
    </location>
</feature>
<reference evidence="4" key="4">
    <citation type="submission" date="2025-09" db="UniProtKB">
        <authorList>
            <consortium name="Ensembl"/>
        </authorList>
    </citation>
    <scope>IDENTIFICATION</scope>
</reference>